<protein>
    <submittedName>
        <fullName evidence="6">CBS domain-containing protein</fullName>
    </submittedName>
</protein>
<reference evidence="6" key="2">
    <citation type="submission" date="2018-10" db="EMBL/GenBank/DDBJ databases">
        <authorList>
            <person name="Fischer M.A."/>
            <person name="Kern T."/>
            <person name="Deppenmeier U."/>
            <person name="Schmitz R.A."/>
            <person name="Rother M."/>
        </authorList>
    </citation>
    <scope>NUCLEOTIDE SEQUENCE</scope>
    <source>
        <strain evidence="6">E03.2</strain>
    </source>
</reference>
<sequence length="261" mass="28929">MNCMQVKDIMVQPYKISKSDTISHALDLMEKKDTKRLLVVNGDQVLGVLTMRSLTEQLGTRKKLSKPASSLHVATAVSDNFVKVLPDTDIRDALTLMKKKSGVIIVTDNGNALGWVTPQEFMKINHFAGFVGEVMEKNPIVVSPSDRVSHARRLILDKNVGRLPVIENGKLVGIIAEDDIAFAMRSFRDLVADNQQDSRIRNLLVGDIMTRSVVSVYTNTPLAEAVQIMIEHDVGGVPVLNLEEELVGFLARRNIINTIEE</sequence>
<evidence type="ECO:0000313" key="9">
    <source>
        <dbReference type="Proteomes" id="UP000585579"/>
    </source>
</evidence>
<feature type="domain" description="CBS" evidence="5">
    <location>
        <begin position="135"/>
        <end position="190"/>
    </location>
</feature>
<dbReference type="SUPFAM" id="SSF54631">
    <property type="entry name" value="CBS-domain pair"/>
    <property type="match status" value="2"/>
</dbReference>
<dbReference type="SMART" id="SM00116">
    <property type="entry name" value="CBS"/>
    <property type="match status" value="4"/>
</dbReference>
<gene>
    <name evidence="6" type="ORF">AOB57_008335</name>
    <name evidence="7" type="ORF">GX302_00245</name>
</gene>
<evidence type="ECO:0000256" key="1">
    <source>
        <dbReference type="ARBA" id="ARBA00022605"/>
    </source>
</evidence>
<keyword evidence="8" id="KW-1185">Reference proteome</keyword>
<dbReference type="GO" id="GO:0009086">
    <property type="term" value="P:methionine biosynthetic process"/>
    <property type="evidence" value="ECO:0007669"/>
    <property type="project" value="UniProtKB-KW"/>
</dbReference>
<proteinExistence type="predicted"/>
<keyword evidence="1" id="KW-0028">Amino-acid biosynthesis</keyword>
<dbReference type="AlphaFoldDB" id="A0A660HSF0"/>
<dbReference type="KEGG" id="mfz:AOB57_008335"/>
<dbReference type="PANTHER" id="PTHR48108">
    <property type="entry name" value="CBS DOMAIN-CONTAINING PROTEIN CBSX2, CHLOROPLASTIC"/>
    <property type="match status" value="1"/>
</dbReference>
<keyword evidence="3" id="KW-0486">Methionine biosynthesis</keyword>
<reference evidence="6 8" key="1">
    <citation type="journal article" date="2016" name="Int. J. Syst. Evol. Microbiol.">
        <title>Methanosarcina flavescens sp. nov., a methanogenic archaeon isolated from a full-scale anaerobic digester.</title>
        <authorList>
            <person name="Kern T."/>
            <person name="Fischer M.A."/>
            <person name="Deppenmeier U."/>
            <person name="Schmitz R.A."/>
            <person name="Rother M."/>
        </authorList>
    </citation>
    <scope>NUCLEOTIDE SEQUENCE [LARGE SCALE GENOMIC DNA]</scope>
    <source>
        <strain evidence="6 8">E03.2</strain>
    </source>
</reference>
<evidence type="ECO:0000256" key="3">
    <source>
        <dbReference type="ARBA" id="ARBA00023167"/>
    </source>
</evidence>
<feature type="domain" description="CBS" evidence="5">
    <location>
        <begin position="209"/>
        <end position="261"/>
    </location>
</feature>
<reference evidence="7 9" key="3">
    <citation type="journal article" date="2020" name="Biotechnol. Biofuels">
        <title>New insights from the biogas microbiome by comprehensive genome-resolved metagenomics of nearly 1600 species originating from multiple anaerobic digesters.</title>
        <authorList>
            <person name="Campanaro S."/>
            <person name="Treu L."/>
            <person name="Rodriguez-R L.M."/>
            <person name="Kovalovszki A."/>
            <person name="Ziels R.M."/>
            <person name="Maus I."/>
            <person name="Zhu X."/>
            <person name="Kougias P.G."/>
            <person name="Basile A."/>
            <person name="Luo G."/>
            <person name="Schluter A."/>
            <person name="Konstantinidis K.T."/>
            <person name="Angelidaki I."/>
        </authorList>
    </citation>
    <scope>NUCLEOTIDE SEQUENCE [LARGE SCALE GENOMIC DNA]</scope>
    <source>
        <strain evidence="7">AS22ysBPME_46</strain>
    </source>
</reference>
<evidence type="ECO:0000313" key="7">
    <source>
        <dbReference type="EMBL" id="NLK31301.1"/>
    </source>
</evidence>
<feature type="domain" description="CBS" evidence="5">
    <location>
        <begin position="9"/>
        <end position="64"/>
    </location>
</feature>
<dbReference type="InterPro" id="IPR000644">
    <property type="entry name" value="CBS_dom"/>
</dbReference>
<keyword evidence="4" id="KW-0129">CBS domain</keyword>
<dbReference type="EMBL" id="JAAYQL010000003">
    <property type="protein sequence ID" value="NLK31301.1"/>
    <property type="molecule type" value="Genomic_DNA"/>
</dbReference>
<evidence type="ECO:0000256" key="4">
    <source>
        <dbReference type="PROSITE-ProRule" id="PRU00703"/>
    </source>
</evidence>
<dbReference type="Proteomes" id="UP000585579">
    <property type="component" value="Unassembled WGS sequence"/>
</dbReference>
<dbReference type="PROSITE" id="PS51371">
    <property type="entry name" value="CBS"/>
    <property type="match status" value="3"/>
</dbReference>
<name>A0A660HSF0_9EURY</name>
<organism evidence="6 8">
    <name type="scientific">Methanosarcina flavescens</name>
    <dbReference type="NCBI Taxonomy" id="1715806"/>
    <lineage>
        <taxon>Archaea</taxon>
        <taxon>Methanobacteriati</taxon>
        <taxon>Methanobacteriota</taxon>
        <taxon>Stenosarchaea group</taxon>
        <taxon>Methanomicrobia</taxon>
        <taxon>Methanosarcinales</taxon>
        <taxon>Methanosarcinaceae</taxon>
        <taxon>Methanosarcina</taxon>
    </lineage>
</organism>
<dbReference type="Proteomes" id="UP000053087">
    <property type="component" value="Chromosome"/>
</dbReference>
<evidence type="ECO:0000313" key="8">
    <source>
        <dbReference type="Proteomes" id="UP000053087"/>
    </source>
</evidence>
<evidence type="ECO:0000259" key="5">
    <source>
        <dbReference type="PROSITE" id="PS51371"/>
    </source>
</evidence>
<evidence type="ECO:0000256" key="2">
    <source>
        <dbReference type="ARBA" id="ARBA00022737"/>
    </source>
</evidence>
<dbReference type="Gene3D" id="3.10.580.10">
    <property type="entry name" value="CBS-domain"/>
    <property type="match status" value="2"/>
</dbReference>
<dbReference type="PANTHER" id="PTHR48108:SF33">
    <property type="entry name" value="METHYLATED PROTEIN MJ0556"/>
    <property type="match status" value="1"/>
</dbReference>
<accession>A0A660HSF0</accession>
<dbReference type="Pfam" id="PF00571">
    <property type="entry name" value="CBS"/>
    <property type="match status" value="4"/>
</dbReference>
<dbReference type="InterPro" id="IPR051462">
    <property type="entry name" value="CBS_domain-containing"/>
</dbReference>
<dbReference type="EMBL" id="CP032683">
    <property type="protein sequence ID" value="AYK15198.1"/>
    <property type="molecule type" value="Genomic_DNA"/>
</dbReference>
<dbReference type="InterPro" id="IPR046342">
    <property type="entry name" value="CBS_dom_sf"/>
</dbReference>
<keyword evidence="2" id="KW-0677">Repeat</keyword>
<evidence type="ECO:0000313" key="6">
    <source>
        <dbReference type="EMBL" id="AYK15198.1"/>
    </source>
</evidence>